<dbReference type="PIRSF" id="PIRSF004789">
    <property type="entry name" value="DR1281"/>
    <property type="match status" value="1"/>
</dbReference>
<feature type="binding site" evidence="2">
    <location>
        <position position="39"/>
    </location>
    <ligand>
        <name>Fe cation</name>
        <dbReference type="ChEBI" id="CHEBI:24875"/>
        <label>1</label>
    </ligand>
</feature>
<sequence length="268" mass="29419">MKFLFFGDIIGKTGRRAIASVLPSLKKKHKIDLVIANAENIAHGIGVTVKTLGSLIESGVDFFTSGNHVFRKPNEVDELFRTFAGKIIRPMNFEGEYAGSGYESIEVKGKQVYIANFIGQVFMENQFSGLISSPFKALDDFLQSRKESDIIIVDFHSEATSEKRGFGFYADGRVSAVLGTHTHVQTADAQILPHGTAYISDTGMVGAANTVLGVSRDRALELFLGKKSKIENMVESNEVEVGYVVVEIDEETGKVKSIKSFLDKVKIK</sequence>
<dbReference type="EMBL" id="MFEI01000031">
    <property type="protein sequence ID" value="OGE80461.1"/>
    <property type="molecule type" value="Genomic_DNA"/>
</dbReference>
<evidence type="ECO:0000256" key="2">
    <source>
        <dbReference type="PIRSR" id="PIRSR004789-51"/>
    </source>
</evidence>
<reference evidence="3 4" key="1">
    <citation type="journal article" date="2016" name="Nat. Commun.">
        <title>Thousands of microbial genomes shed light on interconnected biogeochemical processes in an aquifer system.</title>
        <authorList>
            <person name="Anantharaman K."/>
            <person name="Brown C.T."/>
            <person name="Hug L.A."/>
            <person name="Sharon I."/>
            <person name="Castelle C.J."/>
            <person name="Probst A.J."/>
            <person name="Thomas B.C."/>
            <person name="Singh A."/>
            <person name="Wilkins M.J."/>
            <person name="Karaoz U."/>
            <person name="Brodie E.L."/>
            <person name="Williams K.H."/>
            <person name="Hubbard S.S."/>
            <person name="Banfield J.F."/>
        </authorList>
    </citation>
    <scope>NUCLEOTIDE SEQUENCE [LARGE SCALE GENOMIC DNA]</scope>
</reference>
<dbReference type="InterPro" id="IPR005235">
    <property type="entry name" value="YmdB-like"/>
</dbReference>
<feature type="binding site" evidence="2">
    <location>
        <position position="8"/>
    </location>
    <ligand>
        <name>Fe cation</name>
        <dbReference type="ChEBI" id="CHEBI:24875"/>
        <label>1</label>
    </ligand>
</feature>
<comment type="caution">
    <text evidence="3">The sequence shown here is derived from an EMBL/GenBank/DDBJ whole genome shotgun (WGS) entry which is preliminary data.</text>
</comment>
<keyword evidence="2" id="KW-0479">Metal-binding</keyword>
<feature type="binding site" evidence="2">
    <location>
        <position position="67"/>
    </location>
    <ligand>
        <name>Fe cation</name>
        <dbReference type="ChEBI" id="CHEBI:24875"/>
        <label>2</label>
    </ligand>
</feature>
<dbReference type="GO" id="GO:0046872">
    <property type="term" value="F:metal ion binding"/>
    <property type="evidence" value="ECO:0007669"/>
    <property type="project" value="UniProtKB-KW"/>
</dbReference>
<evidence type="ECO:0000313" key="3">
    <source>
        <dbReference type="EMBL" id="OGE80461.1"/>
    </source>
</evidence>
<proteinExistence type="predicted"/>
<gene>
    <name evidence="3" type="ORF">A2826_00030</name>
</gene>
<feature type="binding site" evidence="2">
    <location>
        <position position="39"/>
    </location>
    <ligand>
        <name>Fe cation</name>
        <dbReference type="ChEBI" id="CHEBI:24875"/>
        <label>2</label>
    </ligand>
</feature>
<feature type="binding site" evidence="2">
    <location>
        <position position="183"/>
    </location>
    <ligand>
        <name>Fe cation</name>
        <dbReference type="ChEBI" id="CHEBI:24875"/>
        <label>1</label>
    </ligand>
</feature>
<dbReference type="Gene3D" id="3.60.21.10">
    <property type="match status" value="1"/>
</dbReference>
<dbReference type="InterPro" id="IPR029052">
    <property type="entry name" value="Metallo-depent_PP-like"/>
</dbReference>
<organism evidence="3 4">
    <name type="scientific">Candidatus Doudnabacteria bacterium RIFCSPHIGHO2_01_FULL_43_23</name>
    <dbReference type="NCBI Taxonomy" id="1817822"/>
    <lineage>
        <taxon>Bacteria</taxon>
        <taxon>Candidatus Doudnaibacteriota</taxon>
    </lineage>
</organism>
<name>A0A1F5NS15_9BACT</name>
<dbReference type="SUPFAM" id="SSF56300">
    <property type="entry name" value="Metallo-dependent phosphatases"/>
    <property type="match status" value="1"/>
</dbReference>
<evidence type="ECO:0000313" key="4">
    <source>
        <dbReference type="Proteomes" id="UP000177912"/>
    </source>
</evidence>
<dbReference type="Pfam" id="PF13277">
    <property type="entry name" value="YmdB"/>
    <property type="match status" value="1"/>
</dbReference>
<dbReference type="PANTHER" id="PTHR36303:SF1">
    <property type="entry name" value="2',3'-CYCLIC-NUCLEOTIDE 2'-PHOSPHODIESTERASE"/>
    <property type="match status" value="1"/>
</dbReference>
<dbReference type="AlphaFoldDB" id="A0A1F5NS15"/>
<dbReference type="Proteomes" id="UP000177912">
    <property type="component" value="Unassembled WGS sequence"/>
</dbReference>
<dbReference type="STRING" id="1817822.A2826_00030"/>
<evidence type="ECO:0008006" key="5">
    <source>
        <dbReference type="Google" id="ProtNLM"/>
    </source>
</evidence>
<evidence type="ECO:0000256" key="1">
    <source>
        <dbReference type="PIRSR" id="PIRSR004789-50"/>
    </source>
</evidence>
<feature type="binding site" evidence="2">
    <location>
        <position position="40"/>
    </location>
    <ligand>
        <name>Fe cation</name>
        <dbReference type="ChEBI" id="CHEBI:24875"/>
        <label>1</label>
    </ligand>
</feature>
<feature type="binding site" evidence="2">
    <location>
        <position position="156"/>
    </location>
    <ligand>
        <name>Fe cation</name>
        <dbReference type="ChEBI" id="CHEBI:24875"/>
        <label>2</label>
    </ligand>
</feature>
<dbReference type="PANTHER" id="PTHR36303">
    <property type="entry name" value="2',3'-CYCLIC-NUCLEOTIDE 2'-PHOSPHODIESTERASE"/>
    <property type="match status" value="1"/>
</dbReference>
<feature type="active site" description="Proton donor" evidence="1">
    <location>
        <position position="68"/>
    </location>
</feature>
<protein>
    <recommendedName>
        <fullName evidence="5">Metallophosphoesterase</fullName>
    </recommendedName>
</protein>
<dbReference type="GO" id="GO:0004113">
    <property type="term" value="F:2',3'-cyclic-nucleotide 3'-phosphodiesterase activity"/>
    <property type="evidence" value="ECO:0007669"/>
    <property type="project" value="TreeGrafter"/>
</dbReference>
<feature type="binding site" evidence="2">
    <location>
        <position position="181"/>
    </location>
    <ligand>
        <name>Fe cation</name>
        <dbReference type="ChEBI" id="CHEBI:24875"/>
        <label>2</label>
    </ligand>
</feature>
<accession>A0A1F5NS15</accession>